<accession>A0A448XH67</accession>
<sequence length="201" mass="23702">MGINAPTTVRNRRHSPTIEEKKVEMELAFKEAKLRAKYSAWSKGIKTLEDRNTRINEENYQSSKPLARYATDEDLTKYLKDRILADDPMAEFFKKKKEKHDKKNLKEKKRKRGGRFYIYELSYVLFNGEPEASSSDNDVRTDARPRYAGPPEPPPNRFNLWPGFRWDGVDRSNGFESKYVEEIARKKLERELADQWGMEDM</sequence>
<dbReference type="InterPro" id="IPR051112">
    <property type="entry name" value="CWC26_splicing_factor"/>
</dbReference>
<dbReference type="GO" id="GO:0070274">
    <property type="term" value="C:RES complex"/>
    <property type="evidence" value="ECO:0007669"/>
    <property type="project" value="TreeGrafter"/>
</dbReference>
<dbReference type="PANTHER" id="PTHR31809:SF0">
    <property type="entry name" value="BUD13 HOMOLOG"/>
    <property type="match status" value="1"/>
</dbReference>
<protein>
    <recommendedName>
        <fullName evidence="2">BUD13 homolog</fullName>
    </recommendedName>
</protein>
<dbReference type="GO" id="GO:0005684">
    <property type="term" value="C:U2-type spliceosomal complex"/>
    <property type="evidence" value="ECO:0007669"/>
    <property type="project" value="TreeGrafter"/>
</dbReference>
<dbReference type="GO" id="GO:0003723">
    <property type="term" value="F:RNA binding"/>
    <property type="evidence" value="ECO:0007669"/>
    <property type="project" value="TreeGrafter"/>
</dbReference>
<evidence type="ECO:0000256" key="3">
    <source>
        <dbReference type="SAM" id="MobiDB-lite"/>
    </source>
</evidence>
<dbReference type="EMBL" id="CAAALY010252207">
    <property type="protein sequence ID" value="VEL36424.1"/>
    <property type="molecule type" value="Genomic_DNA"/>
</dbReference>
<reference evidence="4" key="1">
    <citation type="submission" date="2018-11" db="EMBL/GenBank/DDBJ databases">
        <authorList>
            <consortium name="Pathogen Informatics"/>
        </authorList>
    </citation>
    <scope>NUCLEOTIDE SEQUENCE</scope>
</reference>
<evidence type="ECO:0000256" key="2">
    <source>
        <dbReference type="ARBA" id="ARBA00014454"/>
    </source>
</evidence>
<evidence type="ECO:0000256" key="1">
    <source>
        <dbReference type="ARBA" id="ARBA00011069"/>
    </source>
</evidence>
<dbReference type="OrthoDB" id="6022at2759"/>
<organism evidence="4 5">
    <name type="scientific">Protopolystoma xenopodis</name>
    <dbReference type="NCBI Taxonomy" id="117903"/>
    <lineage>
        <taxon>Eukaryota</taxon>
        <taxon>Metazoa</taxon>
        <taxon>Spiralia</taxon>
        <taxon>Lophotrochozoa</taxon>
        <taxon>Platyhelminthes</taxon>
        <taxon>Monogenea</taxon>
        <taxon>Polyopisthocotylea</taxon>
        <taxon>Polystomatidea</taxon>
        <taxon>Polystomatidae</taxon>
        <taxon>Protopolystoma</taxon>
    </lineage>
</organism>
<feature type="region of interest" description="Disordered" evidence="3">
    <location>
        <begin position="129"/>
        <end position="159"/>
    </location>
</feature>
<evidence type="ECO:0000313" key="4">
    <source>
        <dbReference type="EMBL" id="VEL36424.1"/>
    </source>
</evidence>
<gene>
    <name evidence="4" type="ORF">PXEA_LOCUS29864</name>
</gene>
<proteinExistence type="inferred from homology"/>
<keyword evidence="5" id="KW-1185">Reference proteome</keyword>
<dbReference type="PANTHER" id="PTHR31809">
    <property type="entry name" value="BUD13 HOMOLOG"/>
    <property type="match status" value="1"/>
</dbReference>
<dbReference type="Pfam" id="PF09736">
    <property type="entry name" value="Bud13"/>
    <property type="match status" value="1"/>
</dbReference>
<dbReference type="InterPro" id="IPR018609">
    <property type="entry name" value="Bud13"/>
</dbReference>
<dbReference type="Proteomes" id="UP000784294">
    <property type="component" value="Unassembled WGS sequence"/>
</dbReference>
<comment type="caution">
    <text evidence="4">The sequence shown here is derived from an EMBL/GenBank/DDBJ whole genome shotgun (WGS) entry which is preliminary data.</text>
</comment>
<comment type="similarity">
    <text evidence="1">Belongs to the CWC26 family.</text>
</comment>
<evidence type="ECO:0000313" key="5">
    <source>
        <dbReference type="Proteomes" id="UP000784294"/>
    </source>
</evidence>
<dbReference type="GO" id="GO:0000398">
    <property type="term" value="P:mRNA splicing, via spliceosome"/>
    <property type="evidence" value="ECO:0007669"/>
    <property type="project" value="TreeGrafter"/>
</dbReference>
<name>A0A448XH67_9PLAT</name>
<dbReference type="AlphaFoldDB" id="A0A448XH67"/>